<dbReference type="InterPro" id="IPR050463">
    <property type="entry name" value="Gfo/Idh/MocA_oxidrdct_glycsds"/>
</dbReference>
<name>A0A5M5C817_BACOV</name>
<dbReference type="PANTHER" id="PTHR43818:SF3">
    <property type="entry name" value="OXIDOREDUCTASE-RELATED"/>
    <property type="match status" value="1"/>
</dbReference>
<dbReference type="Proteomes" id="UP000323717">
    <property type="component" value="Unassembled WGS sequence"/>
</dbReference>
<reference evidence="2 3" key="1">
    <citation type="journal article" date="2019" name="Nat. Med.">
        <title>A library of human gut bacterial isolates paired with longitudinal multiomics data enables mechanistic microbiome research.</title>
        <authorList>
            <person name="Poyet M."/>
            <person name="Groussin M."/>
            <person name="Gibbons S.M."/>
            <person name="Avila-Pacheco J."/>
            <person name="Jiang X."/>
            <person name="Kearney S.M."/>
            <person name="Perrotta A.R."/>
            <person name="Berdy B."/>
            <person name="Zhao S."/>
            <person name="Lieberman T.D."/>
            <person name="Swanson P.K."/>
            <person name="Smith M."/>
            <person name="Roesemann S."/>
            <person name="Alexander J.E."/>
            <person name="Rich S.A."/>
            <person name="Livny J."/>
            <person name="Vlamakis H."/>
            <person name="Clish C."/>
            <person name="Bullock K."/>
            <person name="Deik A."/>
            <person name="Scott J."/>
            <person name="Pierce K.A."/>
            <person name="Xavier R.J."/>
            <person name="Alm E.J."/>
        </authorList>
    </citation>
    <scope>NUCLEOTIDE SEQUENCE [LARGE SCALE GENOMIC DNA]</scope>
    <source>
        <strain evidence="2 3">BIOML-A163</strain>
    </source>
</reference>
<accession>A0A5M5C817</accession>
<organism evidence="2 3">
    <name type="scientific">Bacteroides ovatus</name>
    <dbReference type="NCBI Taxonomy" id="28116"/>
    <lineage>
        <taxon>Bacteria</taxon>
        <taxon>Pseudomonadati</taxon>
        <taxon>Bacteroidota</taxon>
        <taxon>Bacteroidia</taxon>
        <taxon>Bacteroidales</taxon>
        <taxon>Bacteroidaceae</taxon>
        <taxon>Bacteroides</taxon>
    </lineage>
</organism>
<evidence type="ECO:0000313" key="3">
    <source>
        <dbReference type="Proteomes" id="UP000323717"/>
    </source>
</evidence>
<feature type="domain" description="Gfo/Idh/MocA-like oxidoreductase N-terminal" evidence="1">
    <location>
        <begin position="38"/>
        <end position="89"/>
    </location>
</feature>
<evidence type="ECO:0000259" key="1">
    <source>
        <dbReference type="Pfam" id="PF01408"/>
    </source>
</evidence>
<protein>
    <recommendedName>
        <fullName evidence="1">Gfo/Idh/MocA-like oxidoreductase N-terminal domain-containing protein</fullName>
    </recommendedName>
</protein>
<dbReference type="PANTHER" id="PTHR43818">
    <property type="entry name" value="BCDNA.GH03377"/>
    <property type="match status" value="1"/>
</dbReference>
<dbReference type="Gene3D" id="3.40.50.720">
    <property type="entry name" value="NAD(P)-binding Rossmann-like Domain"/>
    <property type="match status" value="1"/>
</dbReference>
<dbReference type="InterPro" id="IPR036291">
    <property type="entry name" value="NAD(P)-bd_dom_sf"/>
</dbReference>
<dbReference type="GO" id="GO:0000166">
    <property type="term" value="F:nucleotide binding"/>
    <property type="evidence" value="ECO:0007669"/>
    <property type="project" value="InterPro"/>
</dbReference>
<proteinExistence type="predicted"/>
<sequence>MISSMVSEVVTRSLDAKLIRCSLMKFLGGDKISRRKFLATPDHSYFPICMETMKLGIHVYVEKPLVRTSYECELLMQAEQKYGVITQMSYQGHSFCLLLTLNSQNLQNRFNRFTESFMS</sequence>
<dbReference type="EMBL" id="VWLE01000014">
    <property type="protein sequence ID" value="KAA3954392.1"/>
    <property type="molecule type" value="Genomic_DNA"/>
</dbReference>
<evidence type="ECO:0000313" key="2">
    <source>
        <dbReference type="EMBL" id="KAA3954392.1"/>
    </source>
</evidence>
<dbReference type="AlphaFoldDB" id="A0A5M5C817"/>
<dbReference type="RefSeq" id="WP_032849375.1">
    <property type="nucleotide sequence ID" value="NZ_JANUOM010000002.1"/>
</dbReference>
<gene>
    <name evidence="2" type="ORF">F3D71_02375</name>
</gene>
<comment type="caution">
    <text evidence="2">The sequence shown here is derived from an EMBL/GenBank/DDBJ whole genome shotgun (WGS) entry which is preliminary data.</text>
</comment>
<dbReference type="InterPro" id="IPR000683">
    <property type="entry name" value="Gfo/Idh/MocA-like_OxRdtase_N"/>
</dbReference>
<dbReference type="SUPFAM" id="SSF51735">
    <property type="entry name" value="NAD(P)-binding Rossmann-fold domains"/>
    <property type="match status" value="1"/>
</dbReference>
<dbReference type="Pfam" id="PF01408">
    <property type="entry name" value="GFO_IDH_MocA"/>
    <property type="match status" value="1"/>
</dbReference>